<feature type="transmembrane region" description="Helical" evidence="9">
    <location>
        <begin position="58"/>
        <end position="78"/>
    </location>
</feature>
<sequence>MTENQVLAGLGLIVVLAVGSQLLASLLRVPALLVLLPAGFAAGALTDDVDPNRLLGDAFSPMVSLAVAVILYDSGLSLDLRRLRGHTRRVVVRLLWIGTLVTWAAAALLAYPLLGLSRQAAVMLGAILVVSGPTVVGPLLNFVRPRERLQRVLIWEGSLIDPLGGILGALVFHGVVAAQHKGPASQVGQFAISVAIGLAGGAIGAALLWLLLRYVPLGEVLGTTVQLGAVVGLAAACDVVRDDTGLIAAVTMGMALANLPGLDLPARRSFFETLVSTVIGLLFVSISATVTPHSLRHVVLPTLGLVAVLVLAVRPLVAAIATYGTDLPRGERAFVGWMDPRGIVAASTASTFSATLVAKGIGGADKILPATFVVIVATVSVYGLTARPVARRLRVLSPARSRPLLVGGAAWVIDLGRALCSAGLDVLMWAALPGQREQIAAAGLQLAPGELLADASGTGAELAGVTVVLLLTDEDDFNALASMTLRQSAEGGVHRLAAASGAHGVVAPYTGGPALFGSGLTRPELNRRYEAGARIATAAEGAGVPAGHELLFLVRADGTLAPVTQAGRPEPRAGDVAVVLLPRTAASPVPSANGG</sequence>
<proteinExistence type="predicted"/>
<dbReference type="Gene3D" id="1.20.1530.20">
    <property type="match status" value="1"/>
</dbReference>
<gene>
    <name evidence="11" type="ORF">SCOCK_80249</name>
</gene>
<feature type="transmembrane region" description="Helical" evidence="9">
    <location>
        <begin position="190"/>
        <end position="212"/>
    </location>
</feature>
<keyword evidence="8 9" id="KW-0472">Membrane</keyword>
<dbReference type="RefSeq" id="WP_251501358.1">
    <property type="nucleotide sequence ID" value="NZ_CAJSLV010000114.1"/>
</dbReference>
<dbReference type="GO" id="GO:0005886">
    <property type="term" value="C:plasma membrane"/>
    <property type="evidence" value="ECO:0007669"/>
    <property type="project" value="UniProtKB-SubCell"/>
</dbReference>
<organism evidence="11 12">
    <name type="scientific">Actinacidiphila cocklensis</name>
    <dbReference type="NCBI Taxonomy" id="887465"/>
    <lineage>
        <taxon>Bacteria</taxon>
        <taxon>Bacillati</taxon>
        <taxon>Actinomycetota</taxon>
        <taxon>Actinomycetes</taxon>
        <taxon>Kitasatosporales</taxon>
        <taxon>Streptomycetaceae</taxon>
        <taxon>Actinacidiphila</taxon>
    </lineage>
</organism>
<dbReference type="GO" id="GO:1902600">
    <property type="term" value="P:proton transmembrane transport"/>
    <property type="evidence" value="ECO:0007669"/>
    <property type="project" value="InterPro"/>
</dbReference>
<feature type="transmembrane region" description="Helical" evidence="9">
    <location>
        <begin position="120"/>
        <end position="140"/>
    </location>
</feature>
<accession>A0A9W4EBV9</accession>
<evidence type="ECO:0000256" key="5">
    <source>
        <dbReference type="ARBA" id="ARBA00022692"/>
    </source>
</evidence>
<evidence type="ECO:0000256" key="7">
    <source>
        <dbReference type="ARBA" id="ARBA00023065"/>
    </source>
</evidence>
<reference evidence="11" key="1">
    <citation type="submission" date="2021-05" db="EMBL/GenBank/DDBJ databases">
        <authorList>
            <person name="Arsene-Ploetze F."/>
        </authorList>
    </citation>
    <scope>NUCLEOTIDE SEQUENCE</scope>
    <source>
        <strain evidence="11">DSM 42138</strain>
    </source>
</reference>
<keyword evidence="3" id="KW-0050">Antiport</keyword>
<dbReference type="InterPro" id="IPR038770">
    <property type="entry name" value="Na+/solute_symporter_sf"/>
</dbReference>
<name>A0A9W4EBV9_9ACTN</name>
<evidence type="ECO:0000256" key="4">
    <source>
        <dbReference type="ARBA" id="ARBA00022475"/>
    </source>
</evidence>
<evidence type="ECO:0000313" key="11">
    <source>
        <dbReference type="EMBL" id="CAG6399094.1"/>
    </source>
</evidence>
<evidence type="ECO:0000256" key="9">
    <source>
        <dbReference type="SAM" id="Phobius"/>
    </source>
</evidence>
<dbReference type="Pfam" id="PF00999">
    <property type="entry name" value="Na_H_Exchanger"/>
    <property type="match status" value="1"/>
</dbReference>
<dbReference type="GO" id="GO:0015297">
    <property type="term" value="F:antiporter activity"/>
    <property type="evidence" value="ECO:0007669"/>
    <property type="project" value="UniProtKB-KW"/>
</dbReference>
<feature type="domain" description="Cation/H+ exchanger transmembrane" evidence="10">
    <location>
        <begin position="16"/>
        <end position="391"/>
    </location>
</feature>
<feature type="transmembrane region" description="Helical" evidence="9">
    <location>
        <begin position="270"/>
        <end position="290"/>
    </location>
</feature>
<keyword evidence="12" id="KW-1185">Reference proteome</keyword>
<evidence type="ECO:0000256" key="6">
    <source>
        <dbReference type="ARBA" id="ARBA00022989"/>
    </source>
</evidence>
<dbReference type="InterPro" id="IPR006153">
    <property type="entry name" value="Cation/H_exchanger_TM"/>
</dbReference>
<evidence type="ECO:0000256" key="2">
    <source>
        <dbReference type="ARBA" id="ARBA00022448"/>
    </source>
</evidence>
<keyword evidence="6 9" id="KW-1133">Transmembrane helix</keyword>
<comment type="subcellular location">
    <subcellularLocation>
        <location evidence="1">Cell membrane</location>
        <topology evidence="1">Multi-pass membrane protein</topology>
    </subcellularLocation>
</comment>
<dbReference type="PANTHER" id="PTHR32507">
    <property type="entry name" value="NA(+)/H(+) ANTIPORTER 1"/>
    <property type="match status" value="1"/>
</dbReference>
<evidence type="ECO:0000256" key="1">
    <source>
        <dbReference type="ARBA" id="ARBA00004651"/>
    </source>
</evidence>
<feature type="transmembrane region" description="Helical" evidence="9">
    <location>
        <begin position="152"/>
        <end position="178"/>
    </location>
</feature>
<evidence type="ECO:0000259" key="10">
    <source>
        <dbReference type="Pfam" id="PF00999"/>
    </source>
</evidence>
<dbReference type="Proteomes" id="UP001152519">
    <property type="component" value="Unassembled WGS sequence"/>
</dbReference>
<dbReference type="EMBL" id="CAJSLV010000114">
    <property type="protein sequence ID" value="CAG6399094.1"/>
    <property type="molecule type" value="Genomic_DNA"/>
</dbReference>
<evidence type="ECO:0000256" key="3">
    <source>
        <dbReference type="ARBA" id="ARBA00022449"/>
    </source>
</evidence>
<evidence type="ECO:0000313" key="12">
    <source>
        <dbReference type="Proteomes" id="UP001152519"/>
    </source>
</evidence>
<feature type="transmembrane region" description="Helical" evidence="9">
    <location>
        <begin position="6"/>
        <end position="24"/>
    </location>
</feature>
<comment type="caution">
    <text evidence="11">The sequence shown here is derived from an EMBL/GenBank/DDBJ whole genome shotgun (WGS) entry which is preliminary data.</text>
</comment>
<keyword evidence="7" id="KW-0406">Ion transport</keyword>
<keyword evidence="2" id="KW-0813">Transport</keyword>
<dbReference type="AlphaFoldDB" id="A0A9W4EBV9"/>
<protein>
    <submittedName>
        <fullName evidence="11">Sodium:proton exchanger</fullName>
    </submittedName>
</protein>
<evidence type="ECO:0000256" key="8">
    <source>
        <dbReference type="ARBA" id="ARBA00023136"/>
    </source>
</evidence>
<keyword evidence="5 9" id="KW-0812">Transmembrane</keyword>
<feature type="transmembrane region" description="Helical" evidence="9">
    <location>
        <begin position="302"/>
        <end position="323"/>
    </location>
</feature>
<dbReference type="PANTHER" id="PTHR32507:SF0">
    <property type="entry name" value="NA(+)_H(+) ANTIPORTER 2-RELATED"/>
    <property type="match status" value="1"/>
</dbReference>
<keyword evidence="4" id="KW-1003">Cell membrane</keyword>
<feature type="transmembrane region" description="Helical" evidence="9">
    <location>
        <begin position="367"/>
        <end position="385"/>
    </location>
</feature>
<feature type="transmembrane region" description="Helical" evidence="9">
    <location>
        <begin position="90"/>
        <end position="114"/>
    </location>
</feature>